<dbReference type="PANTHER" id="PTHR39184">
    <property type="match status" value="1"/>
</dbReference>
<accession>A0A0F9HMV8</accession>
<dbReference type="AlphaFoldDB" id="A0A0F9HMV8"/>
<dbReference type="InterPro" id="IPR052380">
    <property type="entry name" value="Viral_DNA_packaging_terminase"/>
</dbReference>
<reference evidence="1" key="1">
    <citation type="journal article" date="2015" name="Nature">
        <title>Complex archaea that bridge the gap between prokaryotes and eukaryotes.</title>
        <authorList>
            <person name="Spang A."/>
            <person name="Saw J.H."/>
            <person name="Jorgensen S.L."/>
            <person name="Zaremba-Niedzwiedzka K."/>
            <person name="Martijn J."/>
            <person name="Lind A.E."/>
            <person name="van Eijk R."/>
            <person name="Schleper C."/>
            <person name="Guy L."/>
            <person name="Ettema T.J."/>
        </authorList>
    </citation>
    <scope>NUCLEOTIDE SEQUENCE</scope>
</reference>
<protein>
    <submittedName>
        <fullName evidence="1">Uncharacterized protein</fullName>
    </submittedName>
</protein>
<gene>
    <name evidence="1" type="ORF">LCGC14_1978870</name>
</gene>
<dbReference type="InterPro" id="IPR027417">
    <property type="entry name" value="P-loop_NTPase"/>
</dbReference>
<evidence type="ECO:0000313" key="1">
    <source>
        <dbReference type="EMBL" id="KKL83030.1"/>
    </source>
</evidence>
<dbReference type="PANTHER" id="PTHR39184:SF1">
    <property type="entry name" value="PBSX PHAGE TERMINASE LARGE SUBUNIT"/>
    <property type="match status" value="1"/>
</dbReference>
<sequence>MAIMEGAVRSGKTVLNNVLFYSTVRGNTGRGLHYIITGHTLGSIKRNVLDSIAEQFGVNTTVGTTGTFDLWGNHIHCFGADKADSYKAITGMTAHGWYGNEVTLQHENSIRECFNRCSGEDARIWWDTNPSYPQHPVKTDYIDKSGERLSNGRLRIQSWHFSLGDNPYLPAEYVENLKANTPQGMWYERAINGAWVAAEGLVYALFDREIHVVEPFTPPADWKRVRAIDFGYTNPFVCLWGAVDYDGRLYIYDEHYKAGALIEEHAQEIHKRGAVSWTVADHDAQERAELNAKGVPTTAAIKEVSLGLQRVAERLVVQPDGYPRLFVSGNCVNLLREFGQYVWEPVKDGRAVKEEPHKEHDHAMDGVKYMVATLDKGRGGVSDVGAAELGL</sequence>
<dbReference type="Gene3D" id="3.30.420.280">
    <property type="match status" value="1"/>
</dbReference>
<name>A0A0F9HMV8_9ZZZZ</name>
<dbReference type="EMBL" id="LAZR01022103">
    <property type="protein sequence ID" value="KKL83030.1"/>
    <property type="molecule type" value="Genomic_DNA"/>
</dbReference>
<proteinExistence type="predicted"/>
<organism evidence="1">
    <name type="scientific">marine sediment metagenome</name>
    <dbReference type="NCBI Taxonomy" id="412755"/>
    <lineage>
        <taxon>unclassified sequences</taxon>
        <taxon>metagenomes</taxon>
        <taxon>ecological metagenomes</taxon>
    </lineage>
</organism>
<dbReference type="Gene3D" id="3.40.50.300">
    <property type="entry name" value="P-loop containing nucleotide triphosphate hydrolases"/>
    <property type="match status" value="1"/>
</dbReference>
<comment type="caution">
    <text evidence="1">The sequence shown here is derived from an EMBL/GenBank/DDBJ whole genome shotgun (WGS) entry which is preliminary data.</text>
</comment>